<organism evidence="2 3">
    <name type="scientific">Cotesia typhae</name>
    <dbReference type="NCBI Taxonomy" id="2053667"/>
    <lineage>
        <taxon>Eukaryota</taxon>
        <taxon>Metazoa</taxon>
        <taxon>Ecdysozoa</taxon>
        <taxon>Arthropoda</taxon>
        <taxon>Hexapoda</taxon>
        <taxon>Insecta</taxon>
        <taxon>Pterygota</taxon>
        <taxon>Neoptera</taxon>
        <taxon>Endopterygota</taxon>
        <taxon>Hymenoptera</taxon>
        <taxon>Apocrita</taxon>
        <taxon>Ichneumonoidea</taxon>
        <taxon>Braconidae</taxon>
        <taxon>Microgastrinae</taxon>
        <taxon>Cotesia</taxon>
    </lineage>
</organism>
<keyword evidence="3" id="KW-1185">Reference proteome</keyword>
<evidence type="ECO:0000256" key="1">
    <source>
        <dbReference type="SAM" id="MobiDB-lite"/>
    </source>
</evidence>
<dbReference type="AlphaFoldDB" id="A0A8J5QKU4"/>
<dbReference type="EMBL" id="JAAOIC020000054">
    <property type="protein sequence ID" value="KAG8035638.1"/>
    <property type="molecule type" value="Genomic_DNA"/>
</dbReference>
<dbReference type="OrthoDB" id="5577209at2759"/>
<reference evidence="2" key="1">
    <citation type="submission" date="2020-03" db="EMBL/GenBank/DDBJ databases">
        <authorList>
            <person name="Chebbi M.A."/>
            <person name="Drezen J.M."/>
        </authorList>
    </citation>
    <scope>NUCLEOTIDE SEQUENCE</scope>
    <source>
        <tissue evidence="2">Whole body</tissue>
    </source>
</reference>
<feature type="compositionally biased region" description="Basic and acidic residues" evidence="1">
    <location>
        <begin position="73"/>
        <end position="86"/>
    </location>
</feature>
<evidence type="ECO:0000313" key="3">
    <source>
        <dbReference type="Proteomes" id="UP000729913"/>
    </source>
</evidence>
<accession>A0A8J5QKU4</accession>
<sequence>MVIVLRVNEKREESEEESEEELPSNSSNGRCNFVQDPSVLREKREMANRARVYKRGGKAGGAGDVVGRPKGQGNDKEVLVNRDKKNTNKSSRANHNRRSGAEWKRRQGMVPS</sequence>
<feature type="region of interest" description="Disordered" evidence="1">
    <location>
        <begin position="53"/>
        <end position="112"/>
    </location>
</feature>
<dbReference type="Proteomes" id="UP000729913">
    <property type="component" value="Unassembled WGS sequence"/>
</dbReference>
<evidence type="ECO:0000313" key="2">
    <source>
        <dbReference type="EMBL" id="KAG8035638.1"/>
    </source>
</evidence>
<name>A0A8J5QKU4_9HYME</name>
<comment type="caution">
    <text evidence="2">The sequence shown here is derived from an EMBL/GenBank/DDBJ whole genome shotgun (WGS) entry which is preliminary data.</text>
</comment>
<proteinExistence type="predicted"/>
<feature type="region of interest" description="Disordered" evidence="1">
    <location>
        <begin position="1"/>
        <end position="33"/>
    </location>
</feature>
<gene>
    <name evidence="2" type="ORF">G9C98_001066</name>
</gene>
<reference evidence="2" key="2">
    <citation type="submission" date="2021-04" db="EMBL/GenBank/DDBJ databases">
        <title>Genome-wide patterns of bracovirus chromosomal integration into multiple host tissues during parasitism.</title>
        <authorList>
            <person name="Chebbi M.A.C."/>
        </authorList>
    </citation>
    <scope>NUCLEOTIDE SEQUENCE</scope>
    <source>
        <tissue evidence="2">Whole body</tissue>
    </source>
</reference>
<protein>
    <submittedName>
        <fullName evidence="2">Uncharacterized protein</fullName>
    </submittedName>
</protein>